<dbReference type="Proteomes" id="UP000666240">
    <property type="component" value="Unassembled WGS sequence"/>
</dbReference>
<dbReference type="SFLD" id="SFLDS00005">
    <property type="entry name" value="Isoprenoid_Synthase_Type_I"/>
    <property type="match status" value="1"/>
</dbReference>
<keyword evidence="4" id="KW-0479">Metal-binding</keyword>
<dbReference type="EMBL" id="JAGIYY010000001">
    <property type="protein sequence ID" value="MBP0437604.1"/>
    <property type="molecule type" value="Genomic_DNA"/>
</dbReference>
<sequence length="313" mass="33219">MLKQPRDSAREELEHLKVRIERHLVALVGSAHPNEPVLRTAVRESVLSSGKRLRPMMVDLAARDLGFVSDVSLHAGCAIELIHTASLLLDDLPCMDDALTRRGQPTIHIRYGEDVAILASIALLSDAFALPSRLPDLTGDQKSDLAGVLAQAVGMNGLVSGQFSDLRTAGRPGESIQDLNDRKTGALFVAAMRMAGILANASPSSQQALGVFGVELGRAFQLFDDLLDVAGDPERMGKNNGMDHGKTIAAQQSTSEALMAQVHSHLSNAVAALERVPGGAPRLLAFTNFLFGDPDDLRSNPSTSGALLPGLLA</sequence>
<gene>
    <name evidence="8" type="ORF">J5Y06_02910</name>
</gene>
<dbReference type="RefSeq" id="WP_209333599.1">
    <property type="nucleotide sequence ID" value="NZ_JAGIYY010000001.1"/>
</dbReference>
<name>A0A8J7RKX7_9HYPH</name>
<dbReference type="PANTHER" id="PTHR43281:SF1">
    <property type="entry name" value="FARNESYL DIPHOSPHATE SYNTHASE"/>
    <property type="match status" value="1"/>
</dbReference>
<evidence type="ECO:0000256" key="7">
    <source>
        <dbReference type="RuleBase" id="RU004466"/>
    </source>
</evidence>
<evidence type="ECO:0000256" key="5">
    <source>
        <dbReference type="ARBA" id="ARBA00022842"/>
    </source>
</evidence>
<comment type="caution">
    <text evidence="8">The sequence shown here is derived from an EMBL/GenBank/DDBJ whole genome shotgun (WGS) entry which is preliminary data.</text>
</comment>
<evidence type="ECO:0000256" key="1">
    <source>
        <dbReference type="ARBA" id="ARBA00001946"/>
    </source>
</evidence>
<accession>A0A8J7RKX7</accession>
<keyword evidence="5" id="KW-0460">Magnesium</keyword>
<dbReference type="InterPro" id="IPR008949">
    <property type="entry name" value="Isoprenoid_synthase_dom_sf"/>
</dbReference>
<keyword evidence="9" id="KW-1185">Reference proteome</keyword>
<dbReference type="SUPFAM" id="SSF48576">
    <property type="entry name" value="Terpenoid synthases"/>
    <property type="match status" value="1"/>
</dbReference>
<dbReference type="InterPro" id="IPR000092">
    <property type="entry name" value="Polyprenyl_synt"/>
</dbReference>
<dbReference type="PROSITE" id="PS00723">
    <property type="entry name" value="POLYPRENYL_SYNTHASE_1"/>
    <property type="match status" value="1"/>
</dbReference>
<dbReference type="CDD" id="cd00685">
    <property type="entry name" value="Trans_IPPS_HT"/>
    <property type="match status" value="1"/>
</dbReference>
<dbReference type="GO" id="GO:0046872">
    <property type="term" value="F:metal ion binding"/>
    <property type="evidence" value="ECO:0007669"/>
    <property type="project" value="UniProtKB-KW"/>
</dbReference>
<dbReference type="GO" id="GO:0004659">
    <property type="term" value="F:prenyltransferase activity"/>
    <property type="evidence" value="ECO:0007669"/>
    <property type="project" value="InterPro"/>
</dbReference>
<protein>
    <submittedName>
        <fullName evidence="8">Polyprenyl synthetase family protein</fullName>
    </submittedName>
</protein>
<evidence type="ECO:0000256" key="3">
    <source>
        <dbReference type="ARBA" id="ARBA00022679"/>
    </source>
</evidence>
<proteinExistence type="inferred from homology"/>
<dbReference type="InterPro" id="IPR033749">
    <property type="entry name" value="Polyprenyl_synt_CS"/>
</dbReference>
<evidence type="ECO:0000256" key="4">
    <source>
        <dbReference type="ARBA" id="ARBA00022723"/>
    </source>
</evidence>
<evidence type="ECO:0000256" key="6">
    <source>
        <dbReference type="ARBA" id="ARBA00023229"/>
    </source>
</evidence>
<dbReference type="Gene3D" id="1.10.600.10">
    <property type="entry name" value="Farnesyl Diphosphate Synthase"/>
    <property type="match status" value="1"/>
</dbReference>
<comment type="similarity">
    <text evidence="2 7">Belongs to the FPP/GGPP synthase family.</text>
</comment>
<dbReference type="PANTHER" id="PTHR43281">
    <property type="entry name" value="FARNESYL DIPHOSPHATE SYNTHASE"/>
    <property type="match status" value="1"/>
</dbReference>
<evidence type="ECO:0000313" key="8">
    <source>
        <dbReference type="EMBL" id="MBP0437604.1"/>
    </source>
</evidence>
<keyword evidence="6" id="KW-0414">Isoprene biosynthesis</keyword>
<keyword evidence="3 7" id="KW-0808">Transferase</keyword>
<dbReference type="PROSITE" id="PS00444">
    <property type="entry name" value="POLYPRENYL_SYNTHASE_2"/>
    <property type="match status" value="1"/>
</dbReference>
<comment type="cofactor">
    <cofactor evidence="1">
        <name>Mg(2+)</name>
        <dbReference type="ChEBI" id="CHEBI:18420"/>
    </cofactor>
</comment>
<evidence type="ECO:0000256" key="2">
    <source>
        <dbReference type="ARBA" id="ARBA00006706"/>
    </source>
</evidence>
<dbReference type="AlphaFoldDB" id="A0A8J7RKX7"/>
<reference evidence="8" key="1">
    <citation type="submission" date="2021-03" db="EMBL/GenBank/DDBJ databases">
        <title>Genome sequencing and assembly of Tianweitania sediminis.</title>
        <authorList>
            <person name="Chhetri G."/>
        </authorList>
    </citation>
    <scope>NUCLEOTIDE SEQUENCE</scope>
    <source>
        <strain evidence="8">Z8</strain>
    </source>
</reference>
<dbReference type="GO" id="GO:0008299">
    <property type="term" value="P:isoprenoid biosynthetic process"/>
    <property type="evidence" value="ECO:0007669"/>
    <property type="project" value="UniProtKB-KW"/>
</dbReference>
<evidence type="ECO:0000313" key="9">
    <source>
        <dbReference type="Proteomes" id="UP000666240"/>
    </source>
</evidence>
<dbReference type="Pfam" id="PF00348">
    <property type="entry name" value="polyprenyl_synt"/>
    <property type="match status" value="1"/>
</dbReference>
<organism evidence="8 9">
    <name type="scientific">Tianweitania sediminis</name>
    <dbReference type="NCBI Taxonomy" id="1502156"/>
    <lineage>
        <taxon>Bacteria</taxon>
        <taxon>Pseudomonadati</taxon>
        <taxon>Pseudomonadota</taxon>
        <taxon>Alphaproteobacteria</taxon>
        <taxon>Hyphomicrobiales</taxon>
        <taxon>Phyllobacteriaceae</taxon>
        <taxon>Tianweitania</taxon>
    </lineage>
</organism>